<evidence type="ECO:0000313" key="6">
    <source>
        <dbReference type="EMBL" id="GAK52139.1"/>
    </source>
</evidence>
<dbReference type="GO" id="GO:0043565">
    <property type="term" value="F:sequence-specific DNA binding"/>
    <property type="evidence" value="ECO:0007669"/>
    <property type="project" value="InterPro"/>
</dbReference>
<dbReference type="HOGENOM" id="CLU_000445_88_16_0"/>
<keyword evidence="3" id="KW-0010">Activator</keyword>
<dbReference type="Pfam" id="PF02311">
    <property type="entry name" value="AraC_binding"/>
    <property type="match status" value="1"/>
</dbReference>
<dbReference type="Pfam" id="PF12833">
    <property type="entry name" value="HTH_18"/>
    <property type="match status" value="1"/>
</dbReference>
<name>A0A081BP23_9BACT</name>
<dbReference type="InterPro" id="IPR018060">
    <property type="entry name" value="HTH_AraC"/>
</dbReference>
<evidence type="ECO:0000256" key="1">
    <source>
        <dbReference type="ARBA" id="ARBA00023015"/>
    </source>
</evidence>
<reference evidence="6 7" key="1">
    <citation type="journal article" date="2015" name="PeerJ">
        <title>First genomic representation of candidate bacterial phylum KSB3 points to enhanced environmental sensing as a trigger of wastewater bulking.</title>
        <authorList>
            <person name="Sekiguchi Y."/>
            <person name="Ohashi A."/>
            <person name="Parks D.H."/>
            <person name="Yamauchi T."/>
            <person name="Tyson G.W."/>
            <person name="Hugenholtz P."/>
        </authorList>
    </citation>
    <scope>NUCLEOTIDE SEQUENCE [LARGE SCALE GENOMIC DNA]</scope>
</reference>
<dbReference type="PROSITE" id="PS00041">
    <property type="entry name" value="HTH_ARAC_FAMILY_1"/>
    <property type="match status" value="1"/>
</dbReference>
<feature type="domain" description="HTH araC/xylS-type" evidence="5">
    <location>
        <begin position="174"/>
        <end position="271"/>
    </location>
</feature>
<evidence type="ECO:0000256" key="2">
    <source>
        <dbReference type="ARBA" id="ARBA00023125"/>
    </source>
</evidence>
<keyword evidence="7" id="KW-1185">Reference proteome</keyword>
<dbReference type="SUPFAM" id="SSF51215">
    <property type="entry name" value="Regulatory protein AraC"/>
    <property type="match status" value="1"/>
</dbReference>
<dbReference type="Gene3D" id="2.60.120.10">
    <property type="entry name" value="Jelly Rolls"/>
    <property type="match status" value="1"/>
</dbReference>
<dbReference type="EMBL" id="DF820458">
    <property type="protein sequence ID" value="GAK52139.1"/>
    <property type="molecule type" value="Genomic_DNA"/>
</dbReference>
<dbReference type="GO" id="GO:0003700">
    <property type="term" value="F:DNA-binding transcription factor activity"/>
    <property type="evidence" value="ECO:0007669"/>
    <property type="project" value="InterPro"/>
</dbReference>
<dbReference type="STRING" id="1499966.U14_03390"/>
<dbReference type="InterPro" id="IPR009057">
    <property type="entry name" value="Homeodomain-like_sf"/>
</dbReference>
<protein>
    <submittedName>
        <fullName evidence="6">Transcriptional regulator, AraC family</fullName>
    </submittedName>
</protein>
<keyword evidence="4" id="KW-0804">Transcription</keyword>
<dbReference type="SMART" id="SM00342">
    <property type="entry name" value="HTH_ARAC"/>
    <property type="match status" value="1"/>
</dbReference>
<dbReference type="InterPro" id="IPR037923">
    <property type="entry name" value="HTH-like"/>
</dbReference>
<dbReference type="Proteomes" id="UP000030700">
    <property type="component" value="Unassembled WGS sequence"/>
</dbReference>
<organism evidence="6 7">
    <name type="scientific">Candidatus Moduliflexus flocculans</name>
    <dbReference type="NCBI Taxonomy" id="1499966"/>
    <lineage>
        <taxon>Bacteria</taxon>
        <taxon>Candidatus Moduliflexota</taxon>
        <taxon>Candidatus Moduliflexia</taxon>
        <taxon>Candidatus Moduliflexales</taxon>
        <taxon>Candidatus Moduliflexaceae</taxon>
    </lineage>
</organism>
<dbReference type="PROSITE" id="PS01124">
    <property type="entry name" value="HTH_ARAC_FAMILY_2"/>
    <property type="match status" value="1"/>
</dbReference>
<dbReference type="PANTHER" id="PTHR46796">
    <property type="entry name" value="HTH-TYPE TRANSCRIPTIONAL ACTIVATOR RHAS-RELATED"/>
    <property type="match status" value="1"/>
</dbReference>
<evidence type="ECO:0000313" key="7">
    <source>
        <dbReference type="Proteomes" id="UP000030700"/>
    </source>
</evidence>
<dbReference type="InterPro" id="IPR014710">
    <property type="entry name" value="RmlC-like_jellyroll"/>
</dbReference>
<dbReference type="PANTHER" id="PTHR46796:SF2">
    <property type="entry name" value="TRANSCRIPTIONAL REGULATORY PROTEIN"/>
    <property type="match status" value="1"/>
</dbReference>
<dbReference type="InterPro" id="IPR050204">
    <property type="entry name" value="AraC_XylS_family_regulators"/>
</dbReference>
<accession>A0A081BP23</accession>
<sequence>MMKEKPQIRFDRFPEIFDCQLAHGMNVTHHFPRHIHQTLIFGMIERGTRRFEIAGQILTANAGDCFVIHPGEAHSCRADAPHDYRALSLSFAAIRSILNLQDKRPDMSPHFAPPVFRDEAFAQMFLRFSNEAKRSDDWFRSQTLLIELLDYALAHFSDSPEQSSFSNALHSEVRRIRQYLEAHFDAPIRLDTLAEVAGLSPYYLNRIFQAEVGVPPYEYLVKIRLKHAQEMLSNGHSIAEAAHHSGFADQSHLTRFFKKHVGMTPGAYRQTHAART</sequence>
<proteinExistence type="predicted"/>
<dbReference type="AlphaFoldDB" id="A0A081BP23"/>
<keyword evidence="2" id="KW-0238">DNA-binding</keyword>
<evidence type="ECO:0000259" key="5">
    <source>
        <dbReference type="PROSITE" id="PS01124"/>
    </source>
</evidence>
<dbReference type="Gene3D" id="1.10.10.60">
    <property type="entry name" value="Homeodomain-like"/>
    <property type="match status" value="2"/>
</dbReference>
<gene>
    <name evidence="6" type="ORF">U14_03390</name>
</gene>
<dbReference type="InterPro" id="IPR018062">
    <property type="entry name" value="HTH_AraC-typ_CS"/>
</dbReference>
<evidence type="ECO:0000256" key="3">
    <source>
        <dbReference type="ARBA" id="ARBA00023159"/>
    </source>
</evidence>
<dbReference type="InterPro" id="IPR003313">
    <property type="entry name" value="AraC-bd"/>
</dbReference>
<keyword evidence="1" id="KW-0805">Transcription regulation</keyword>
<dbReference type="SUPFAM" id="SSF46689">
    <property type="entry name" value="Homeodomain-like"/>
    <property type="match status" value="2"/>
</dbReference>
<evidence type="ECO:0000256" key="4">
    <source>
        <dbReference type="ARBA" id="ARBA00023163"/>
    </source>
</evidence>